<name>A0ABS2WI15_9BACL</name>
<sequence>MTRWEYRIIQRELTEVELNRLGEEGWELVAKERFVQRKIHHKWYFKRPKEESEERVRVEVTNYTPEKEVAGSA</sequence>
<organism evidence="1 2">
    <name type="scientific">Polycladomyces zharkentensis</name>
    <dbReference type="NCBI Taxonomy" id="2807616"/>
    <lineage>
        <taxon>Bacteria</taxon>
        <taxon>Bacillati</taxon>
        <taxon>Bacillota</taxon>
        <taxon>Bacilli</taxon>
        <taxon>Bacillales</taxon>
        <taxon>Thermoactinomycetaceae</taxon>
        <taxon>Polycladomyces</taxon>
    </lineage>
</organism>
<dbReference type="Proteomes" id="UP001177120">
    <property type="component" value="Unassembled WGS sequence"/>
</dbReference>
<dbReference type="EMBL" id="JAFHAP010000006">
    <property type="protein sequence ID" value="MBN2909139.1"/>
    <property type="molecule type" value="Genomic_DNA"/>
</dbReference>
<evidence type="ECO:0008006" key="3">
    <source>
        <dbReference type="Google" id="ProtNLM"/>
    </source>
</evidence>
<comment type="caution">
    <text evidence="1">The sequence shown here is derived from an EMBL/GenBank/DDBJ whole genome shotgun (WGS) entry which is preliminary data.</text>
</comment>
<evidence type="ECO:0000313" key="1">
    <source>
        <dbReference type="EMBL" id="MBN2909139.1"/>
    </source>
</evidence>
<reference evidence="1" key="1">
    <citation type="journal article" date="2024" name="Int. J. Syst. Evol. Microbiol.">
        <title>Polycladomyces zharkentensis sp. nov., a novel thermophilic cellulose- and starch-degrading member of the Bacillota from a geothermal aquifer in Kazakhstan.</title>
        <authorList>
            <person name="Mashzhan A."/>
            <person name="Kistaubayeva A."/>
            <person name="Javier-Lopez R."/>
            <person name="Bissenova U."/>
            <person name="Bissenbay A."/>
            <person name="Birkeland N.K."/>
        </authorList>
    </citation>
    <scope>NUCLEOTIDE SEQUENCE</scope>
    <source>
        <strain evidence="1">ZKZ2T</strain>
    </source>
</reference>
<evidence type="ECO:0000313" key="2">
    <source>
        <dbReference type="Proteomes" id="UP001177120"/>
    </source>
</evidence>
<dbReference type="RefSeq" id="WP_205493848.1">
    <property type="nucleotide sequence ID" value="NZ_JAFHAP010000006.1"/>
</dbReference>
<proteinExistence type="predicted"/>
<gene>
    <name evidence="1" type="ORF">JQC72_06330</name>
</gene>
<keyword evidence="2" id="KW-1185">Reference proteome</keyword>
<protein>
    <recommendedName>
        <fullName evidence="3">DUF4177 domain-containing protein</fullName>
    </recommendedName>
</protein>
<accession>A0ABS2WI15</accession>